<proteinExistence type="predicted"/>
<sequence length="163" mass="17748">KEDPFKSLRRDLGSHSFAEDLNLEDFIALNLSSNSHTPSSVIRDTLKVKIDAGAGENGFEWLNDLISCSGRPQIPNNLTSVLRVSGSSSSSVAVTPVRRVKEPPYAPHSGSAGPLSSILIPATTPRLLRLPSKRKTAHSQLVSNTPLTFYDKFVFNLDNVFTT</sequence>
<reference evidence="1" key="1">
    <citation type="submission" date="2018-11" db="EMBL/GenBank/DDBJ databases">
        <authorList>
            <consortium name="Pathogen Informatics"/>
        </authorList>
    </citation>
    <scope>NUCLEOTIDE SEQUENCE</scope>
</reference>
<comment type="caution">
    <text evidence="1">The sequence shown here is derived from an EMBL/GenBank/DDBJ whole genome shotgun (WGS) entry which is preliminary data.</text>
</comment>
<protein>
    <submittedName>
        <fullName evidence="1">Uncharacterized protein</fullName>
    </submittedName>
</protein>
<organism evidence="1 2">
    <name type="scientific">Protopolystoma xenopodis</name>
    <dbReference type="NCBI Taxonomy" id="117903"/>
    <lineage>
        <taxon>Eukaryota</taxon>
        <taxon>Metazoa</taxon>
        <taxon>Spiralia</taxon>
        <taxon>Lophotrochozoa</taxon>
        <taxon>Platyhelminthes</taxon>
        <taxon>Monogenea</taxon>
        <taxon>Polyopisthocotylea</taxon>
        <taxon>Polystomatidea</taxon>
        <taxon>Polystomatidae</taxon>
        <taxon>Protopolystoma</taxon>
    </lineage>
</organism>
<accession>A0A3S5A1D4</accession>
<dbReference type="Proteomes" id="UP000784294">
    <property type="component" value="Unassembled WGS sequence"/>
</dbReference>
<evidence type="ECO:0000313" key="2">
    <source>
        <dbReference type="Proteomes" id="UP000784294"/>
    </source>
</evidence>
<evidence type="ECO:0000313" key="1">
    <source>
        <dbReference type="EMBL" id="VEL09357.1"/>
    </source>
</evidence>
<name>A0A3S5A1D4_9PLAT</name>
<dbReference type="EMBL" id="CAAALY010006146">
    <property type="protein sequence ID" value="VEL09357.1"/>
    <property type="molecule type" value="Genomic_DNA"/>
</dbReference>
<keyword evidence="2" id="KW-1185">Reference proteome</keyword>
<gene>
    <name evidence="1" type="ORF">PXEA_LOCUS2797</name>
</gene>
<feature type="non-terminal residue" evidence="1">
    <location>
        <position position="1"/>
    </location>
</feature>
<dbReference type="AlphaFoldDB" id="A0A3S5A1D4"/>